<reference evidence="2 3" key="1">
    <citation type="journal article" date="2015" name="Genome Biol. Evol.">
        <title>Phylogenomic analyses indicate that early fungi evolved digesting cell walls of algal ancestors of land plants.</title>
        <authorList>
            <person name="Chang Y."/>
            <person name="Wang S."/>
            <person name="Sekimoto S."/>
            <person name="Aerts A.L."/>
            <person name="Choi C."/>
            <person name="Clum A."/>
            <person name="LaButti K.M."/>
            <person name="Lindquist E.A."/>
            <person name="Yee Ngan C."/>
            <person name="Ohm R.A."/>
            <person name="Salamov A.A."/>
            <person name="Grigoriev I.V."/>
            <person name="Spatafora J.W."/>
            <person name="Berbee M.L."/>
        </authorList>
    </citation>
    <scope>NUCLEOTIDE SEQUENCE [LARGE SCALE GENOMIC DNA]</scope>
    <source>
        <strain evidence="2 3">JEL478</strain>
    </source>
</reference>
<evidence type="ECO:0008006" key="4">
    <source>
        <dbReference type="Google" id="ProtNLM"/>
    </source>
</evidence>
<dbReference type="EMBL" id="KQ965771">
    <property type="protein sequence ID" value="KXS14112.1"/>
    <property type="molecule type" value="Genomic_DNA"/>
</dbReference>
<dbReference type="AlphaFoldDB" id="A0A139ABB1"/>
<feature type="region of interest" description="Disordered" evidence="1">
    <location>
        <begin position="1"/>
        <end position="28"/>
    </location>
</feature>
<evidence type="ECO:0000313" key="2">
    <source>
        <dbReference type="EMBL" id="KXS14112.1"/>
    </source>
</evidence>
<accession>A0A139ABB1</accession>
<evidence type="ECO:0000313" key="3">
    <source>
        <dbReference type="Proteomes" id="UP000070544"/>
    </source>
</evidence>
<protein>
    <recommendedName>
        <fullName evidence="4">SMODS and SLOG-associating 2TM effector domain-containing protein</fullName>
    </recommendedName>
</protein>
<sequence>MKSGQDPHAEEKRARCAPHQADHSHTPPKALLAPRCLVSAMIAAAGGLAGLLAEADVPIVSAGANVVGMLCNLAEMWKDNGETAKELDQRCRRLIVAIENAATEDPRDYLNELLSDYKD</sequence>
<feature type="compositionally biased region" description="Basic and acidic residues" evidence="1">
    <location>
        <begin position="1"/>
        <end position="25"/>
    </location>
</feature>
<gene>
    <name evidence="2" type="ORF">M427DRAFT_33324</name>
</gene>
<evidence type="ECO:0000256" key="1">
    <source>
        <dbReference type="SAM" id="MobiDB-lite"/>
    </source>
</evidence>
<organism evidence="2 3">
    <name type="scientific">Gonapodya prolifera (strain JEL478)</name>
    <name type="common">Monoblepharis prolifera</name>
    <dbReference type="NCBI Taxonomy" id="1344416"/>
    <lineage>
        <taxon>Eukaryota</taxon>
        <taxon>Fungi</taxon>
        <taxon>Fungi incertae sedis</taxon>
        <taxon>Chytridiomycota</taxon>
        <taxon>Chytridiomycota incertae sedis</taxon>
        <taxon>Monoblepharidomycetes</taxon>
        <taxon>Monoblepharidales</taxon>
        <taxon>Gonapodyaceae</taxon>
        <taxon>Gonapodya</taxon>
    </lineage>
</organism>
<name>A0A139ABB1_GONPJ</name>
<dbReference type="Proteomes" id="UP000070544">
    <property type="component" value="Unassembled WGS sequence"/>
</dbReference>
<keyword evidence="3" id="KW-1185">Reference proteome</keyword>
<proteinExistence type="predicted"/>